<proteinExistence type="predicted"/>
<feature type="chain" id="PRO_5041258073" evidence="2">
    <location>
        <begin position="21"/>
        <end position="146"/>
    </location>
</feature>
<dbReference type="PANTHER" id="PTHR15337">
    <property type="entry name" value="ANTERIOR GRADIENT PROTEIN-RELATED"/>
    <property type="match status" value="1"/>
</dbReference>
<dbReference type="PANTHER" id="PTHR15337:SF11">
    <property type="entry name" value="THIOREDOXIN DOMAIN-CONTAINING PROTEIN"/>
    <property type="match status" value="1"/>
</dbReference>
<keyword evidence="5" id="KW-1185">Reference proteome</keyword>
<dbReference type="SUPFAM" id="SSF52833">
    <property type="entry name" value="Thioredoxin-like"/>
    <property type="match status" value="1"/>
</dbReference>
<gene>
    <name evidence="4" type="ORF">N2K84_06405</name>
</gene>
<organism evidence="4 5">
    <name type="scientific">Gaoshiqia sediminis</name>
    <dbReference type="NCBI Taxonomy" id="2986998"/>
    <lineage>
        <taxon>Bacteria</taxon>
        <taxon>Pseudomonadati</taxon>
        <taxon>Bacteroidota</taxon>
        <taxon>Bacteroidia</taxon>
        <taxon>Marinilabiliales</taxon>
        <taxon>Prolixibacteraceae</taxon>
        <taxon>Gaoshiqia</taxon>
    </lineage>
</organism>
<dbReference type="Gene3D" id="3.40.30.10">
    <property type="entry name" value="Glutaredoxin"/>
    <property type="match status" value="1"/>
</dbReference>
<evidence type="ECO:0000313" key="5">
    <source>
        <dbReference type="Proteomes" id="UP001163821"/>
    </source>
</evidence>
<evidence type="ECO:0000313" key="4">
    <source>
        <dbReference type="EMBL" id="MCW0482353.1"/>
    </source>
</evidence>
<comment type="caution">
    <text evidence="4">The sequence shown here is derived from an EMBL/GenBank/DDBJ whole genome shotgun (WGS) entry which is preliminary data.</text>
</comment>
<dbReference type="InterPro" id="IPR036249">
    <property type="entry name" value="Thioredoxin-like_sf"/>
</dbReference>
<keyword evidence="1 2" id="KW-0732">Signal</keyword>
<name>A0AA41Y7J8_9BACT</name>
<dbReference type="AlphaFoldDB" id="A0AA41Y7J8"/>
<evidence type="ECO:0000256" key="1">
    <source>
        <dbReference type="ARBA" id="ARBA00022729"/>
    </source>
</evidence>
<dbReference type="Proteomes" id="UP001163821">
    <property type="component" value="Unassembled WGS sequence"/>
</dbReference>
<dbReference type="PROSITE" id="PS51352">
    <property type="entry name" value="THIOREDOXIN_2"/>
    <property type="match status" value="1"/>
</dbReference>
<feature type="domain" description="Thioredoxin" evidence="3">
    <location>
        <begin position="10"/>
        <end position="146"/>
    </location>
</feature>
<evidence type="ECO:0000256" key="2">
    <source>
        <dbReference type="SAM" id="SignalP"/>
    </source>
</evidence>
<dbReference type="RefSeq" id="WP_282590956.1">
    <property type="nucleotide sequence ID" value="NZ_JAPAAF010000006.1"/>
</dbReference>
<dbReference type="EMBL" id="JAPAAF010000006">
    <property type="protein sequence ID" value="MCW0482353.1"/>
    <property type="molecule type" value="Genomic_DNA"/>
</dbReference>
<accession>A0AA41Y7J8</accession>
<protein>
    <submittedName>
        <fullName evidence="4">Thioredoxin family protein</fullName>
    </submittedName>
</protein>
<dbReference type="InterPro" id="IPR051099">
    <property type="entry name" value="AGR/TXD"/>
</dbReference>
<dbReference type="InterPro" id="IPR013766">
    <property type="entry name" value="Thioredoxin_domain"/>
</dbReference>
<reference evidence="4" key="1">
    <citation type="submission" date="2022-10" db="EMBL/GenBank/DDBJ databases">
        <title>Gaoshiqiia sediminis gen. nov., sp. nov., isolated from coastal sediment.</title>
        <authorList>
            <person name="Yu W.X."/>
            <person name="Mu D.S."/>
            <person name="Du J.Z."/>
            <person name="Liang Y.Q."/>
        </authorList>
    </citation>
    <scope>NUCLEOTIDE SEQUENCE</scope>
    <source>
        <strain evidence="4">A06</strain>
    </source>
</reference>
<feature type="signal peptide" evidence="2">
    <location>
        <begin position="1"/>
        <end position="20"/>
    </location>
</feature>
<sequence>MKKYQFLIILLIGMTTSSFGQNWLTNFDEAKAKATNEHKNILLVFSGTDWCAPCIKLEKFIWQSEEFKTFSDDHFVLLRADFPKLKKNQLPENQQEQNNKLAEKYNENGYFPHVVILNNQGAIIGTTGYKNISPKEYIDLLVSLEK</sequence>
<dbReference type="Pfam" id="PF13899">
    <property type="entry name" value="Thioredoxin_7"/>
    <property type="match status" value="1"/>
</dbReference>
<evidence type="ECO:0000259" key="3">
    <source>
        <dbReference type="PROSITE" id="PS51352"/>
    </source>
</evidence>